<keyword evidence="10" id="KW-1185">Reference proteome</keyword>
<keyword evidence="4" id="KW-0119">Carbohydrate metabolism</keyword>
<evidence type="ECO:0000259" key="8">
    <source>
        <dbReference type="Pfam" id="PF01979"/>
    </source>
</evidence>
<reference evidence="9 10" key="1">
    <citation type="journal article" date="2009" name="Stand. Genomic Sci.">
        <title>Complete genome sequence of Pirellula staleyi type strain (ATCC 27377).</title>
        <authorList>
            <person name="Clum A."/>
            <person name="Tindall B.J."/>
            <person name="Sikorski J."/>
            <person name="Ivanova N."/>
            <person name="Mavrommatis K."/>
            <person name="Lucas S."/>
            <person name="Glavina del Rio T."/>
            <person name="Nolan M."/>
            <person name="Chen F."/>
            <person name="Tice H."/>
            <person name="Pitluck S."/>
            <person name="Cheng J.F."/>
            <person name="Chertkov O."/>
            <person name="Brettin T."/>
            <person name="Han C."/>
            <person name="Detter J.C."/>
            <person name="Kuske C."/>
            <person name="Bruce D."/>
            <person name="Goodwin L."/>
            <person name="Ovchinikova G."/>
            <person name="Pati A."/>
            <person name="Mikhailova N."/>
            <person name="Chen A."/>
            <person name="Palaniappan K."/>
            <person name="Land M."/>
            <person name="Hauser L."/>
            <person name="Chang Y.J."/>
            <person name="Jeffries C.D."/>
            <person name="Chain P."/>
            <person name="Rohde M."/>
            <person name="Goker M."/>
            <person name="Bristow J."/>
            <person name="Eisen J.A."/>
            <person name="Markowitz V."/>
            <person name="Hugenholtz P."/>
            <person name="Kyrpides N.C."/>
            <person name="Klenk H.P."/>
            <person name="Lapidus A."/>
        </authorList>
    </citation>
    <scope>NUCLEOTIDE SEQUENCE [LARGE SCALE GENOMIC DNA]</scope>
    <source>
        <strain evidence="10">ATCC 27377 / DSM 6068 / ICPB 4128</strain>
    </source>
</reference>
<evidence type="ECO:0000256" key="4">
    <source>
        <dbReference type="PIRNR" id="PIRNR038994"/>
    </source>
</evidence>
<name>D2R8J5_PIRSD</name>
<keyword evidence="2 7" id="KW-0479">Metal-binding</keyword>
<evidence type="ECO:0000313" key="10">
    <source>
        <dbReference type="Proteomes" id="UP000001887"/>
    </source>
</evidence>
<dbReference type="GO" id="GO:0006046">
    <property type="term" value="P:N-acetylglucosamine catabolic process"/>
    <property type="evidence" value="ECO:0007669"/>
    <property type="project" value="TreeGrafter"/>
</dbReference>
<feature type="active site" description="Proton donor/acceptor" evidence="5">
    <location>
        <position position="273"/>
    </location>
</feature>
<gene>
    <name evidence="9" type="ordered locus">Psta_2871</name>
</gene>
<dbReference type="Proteomes" id="UP000001887">
    <property type="component" value="Chromosome"/>
</dbReference>
<dbReference type="Pfam" id="PF01979">
    <property type="entry name" value="Amidohydro_1"/>
    <property type="match status" value="1"/>
</dbReference>
<feature type="binding site" evidence="6">
    <location>
        <position position="139"/>
    </location>
    <ligand>
        <name>substrate</name>
    </ligand>
</feature>
<accession>D2R8J5</accession>
<evidence type="ECO:0000256" key="7">
    <source>
        <dbReference type="PIRSR" id="PIRSR038994-3"/>
    </source>
</evidence>
<dbReference type="GO" id="GO:0046872">
    <property type="term" value="F:metal ion binding"/>
    <property type="evidence" value="ECO:0007669"/>
    <property type="project" value="UniProtKB-KW"/>
</dbReference>
<feature type="domain" description="Amidohydrolase-related" evidence="8">
    <location>
        <begin position="44"/>
        <end position="368"/>
    </location>
</feature>
<dbReference type="KEGG" id="psl:Psta_2871"/>
<proteinExistence type="inferred from homology"/>
<feature type="binding site" evidence="7">
    <location>
        <position position="194"/>
    </location>
    <ligand>
        <name>Zn(2+)</name>
        <dbReference type="ChEBI" id="CHEBI:29105"/>
    </ligand>
</feature>
<evidence type="ECO:0000256" key="3">
    <source>
        <dbReference type="ARBA" id="ARBA00022801"/>
    </source>
</evidence>
<protein>
    <submittedName>
        <fullName evidence="9">N-acetylglucosamine-6-phosphate deacetylase</fullName>
        <ecNumber evidence="9">3.5.1.25</ecNumber>
    </submittedName>
</protein>
<dbReference type="EMBL" id="CP001848">
    <property type="protein sequence ID" value="ADB17536.1"/>
    <property type="molecule type" value="Genomic_DNA"/>
</dbReference>
<evidence type="ECO:0000313" key="9">
    <source>
        <dbReference type="EMBL" id="ADB17536.1"/>
    </source>
</evidence>
<dbReference type="Gene3D" id="3.20.20.140">
    <property type="entry name" value="Metal-dependent hydrolases"/>
    <property type="match status" value="1"/>
</dbReference>
<feature type="binding site" evidence="6">
    <location>
        <position position="250"/>
    </location>
    <ligand>
        <name>substrate</name>
    </ligand>
</feature>
<evidence type="ECO:0000256" key="1">
    <source>
        <dbReference type="ARBA" id="ARBA00010716"/>
    </source>
</evidence>
<feature type="binding site" evidence="7">
    <location>
        <position position="126"/>
    </location>
    <ligand>
        <name>Zn(2+)</name>
        <dbReference type="ChEBI" id="CHEBI:29105"/>
    </ligand>
</feature>
<comment type="cofactor">
    <cofactor evidence="7">
        <name>a divalent metal cation</name>
        <dbReference type="ChEBI" id="CHEBI:60240"/>
    </cofactor>
    <text evidence="7">Binds 1 divalent metal cation per subunit.</text>
</comment>
<dbReference type="AlphaFoldDB" id="D2R8J5"/>
<dbReference type="EC" id="3.5.1.25" evidence="9"/>
<keyword evidence="3 4" id="KW-0378">Hydrolase</keyword>
<dbReference type="STRING" id="530564.Psta_2871"/>
<evidence type="ECO:0000256" key="2">
    <source>
        <dbReference type="ARBA" id="ARBA00022723"/>
    </source>
</evidence>
<evidence type="ECO:0000256" key="6">
    <source>
        <dbReference type="PIRSR" id="PIRSR038994-2"/>
    </source>
</evidence>
<sequence>MNTFRLLARRYDTLRPVVVDIAAGHIQSIQADFAHQTSAGHLPIVAPGLIDLQVNGLAGHELNHPHVSPDDVEAVTQGMLQAGVTHYLPTCTTDSRELLVRSLGVIATAKESLPRSRQSIAGIHLEGPYISAEDGPRGAHPREHVRPPSLEEFKQLQSAARGHIKLVTLSPEYPDSIELIRYLVQQGVLVAIGHTAASSEQITAAVDAGATLSTHLGNGAHPSIKRHPNYIWDQLADDRLTATLIADGHHLPTSVLKSMLRVKGLERSLLVSDITALAGMPPGIYRSGLGEVEVLEDGKLVVAHQRQLLAGASRDLLYCINHLRSALGLSIENAIDLASLRPAQHLGMASHGLEIGAPANLVVLSLRDLQLHHECTILGGEIVSGNLIA</sequence>
<dbReference type="eggNOG" id="COG1820">
    <property type="taxonomic scope" value="Bacteria"/>
</dbReference>
<dbReference type="InterPro" id="IPR003764">
    <property type="entry name" value="GlcNAc_6-P_deAcase"/>
</dbReference>
<feature type="binding site" evidence="6">
    <location>
        <position position="226"/>
    </location>
    <ligand>
        <name>substrate</name>
    </ligand>
</feature>
<feature type="binding site" evidence="7">
    <location>
        <position position="215"/>
    </location>
    <ligand>
        <name>Zn(2+)</name>
        <dbReference type="ChEBI" id="CHEBI:29105"/>
    </ligand>
</feature>
<evidence type="ECO:0000256" key="5">
    <source>
        <dbReference type="PIRSR" id="PIRSR038994-1"/>
    </source>
</evidence>
<dbReference type="InterPro" id="IPR032466">
    <property type="entry name" value="Metal_Hydrolase"/>
</dbReference>
<dbReference type="PIRSF" id="PIRSF038994">
    <property type="entry name" value="NagA"/>
    <property type="match status" value="1"/>
</dbReference>
<organism evidence="9 10">
    <name type="scientific">Pirellula staleyi (strain ATCC 27377 / DSM 6068 / ICPB 4128)</name>
    <name type="common">Pirella staleyi</name>
    <dbReference type="NCBI Taxonomy" id="530564"/>
    <lineage>
        <taxon>Bacteria</taxon>
        <taxon>Pseudomonadati</taxon>
        <taxon>Planctomycetota</taxon>
        <taxon>Planctomycetia</taxon>
        <taxon>Pirellulales</taxon>
        <taxon>Pirellulaceae</taxon>
        <taxon>Pirellula</taxon>
    </lineage>
</organism>
<dbReference type="PANTHER" id="PTHR11113:SF14">
    <property type="entry name" value="N-ACETYLGLUCOSAMINE-6-PHOSPHATE DEACETYLASE"/>
    <property type="match status" value="1"/>
</dbReference>
<dbReference type="SUPFAM" id="SSF51556">
    <property type="entry name" value="Metallo-dependent hydrolases"/>
    <property type="match status" value="1"/>
</dbReference>
<dbReference type="PANTHER" id="PTHR11113">
    <property type="entry name" value="N-ACETYLGLUCOSAMINE-6-PHOSPHATE DEACETYLASE"/>
    <property type="match status" value="1"/>
</dbReference>
<feature type="binding site" evidence="6">
    <location>
        <begin position="218"/>
        <end position="219"/>
    </location>
    <ligand>
        <name>substrate</name>
    </ligand>
</feature>
<dbReference type="HOGENOM" id="CLU_032482_2_0_0"/>
<dbReference type="InterPro" id="IPR006680">
    <property type="entry name" value="Amidohydro-rel"/>
</dbReference>
<feature type="binding site" evidence="6">
    <location>
        <begin position="309"/>
        <end position="311"/>
    </location>
    <ligand>
        <name>substrate</name>
    </ligand>
</feature>
<comment type="similarity">
    <text evidence="1 4">Belongs to the metallo-dependent hydrolases superfamily. NagA family.</text>
</comment>
<dbReference type="GO" id="GO:0008448">
    <property type="term" value="F:N-acetylglucosamine-6-phosphate deacetylase activity"/>
    <property type="evidence" value="ECO:0007669"/>
    <property type="project" value="UniProtKB-EC"/>
</dbReference>